<dbReference type="Gene3D" id="3.40.50.620">
    <property type="entry name" value="HUPs"/>
    <property type="match status" value="1"/>
</dbReference>
<dbReference type="FunFam" id="2.40.240.10:FF:000008">
    <property type="entry name" value="probable glutamine--tRNA ligase"/>
    <property type="match status" value="1"/>
</dbReference>
<dbReference type="GO" id="GO:0005524">
    <property type="term" value="F:ATP binding"/>
    <property type="evidence" value="ECO:0007669"/>
    <property type="project" value="UniProtKB-KW"/>
</dbReference>
<evidence type="ECO:0000256" key="11">
    <source>
        <dbReference type="ARBA" id="ARBA00022917"/>
    </source>
</evidence>
<evidence type="ECO:0000313" key="28">
    <source>
        <dbReference type="Proteomes" id="UP001497482"/>
    </source>
</evidence>
<evidence type="ECO:0000259" key="22">
    <source>
        <dbReference type="Pfam" id="PF04557"/>
    </source>
</evidence>
<evidence type="ECO:0000259" key="21">
    <source>
        <dbReference type="Pfam" id="PF03950"/>
    </source>
</evidence>
<evidence type="ECO:0000313" key="27">
    <source>
        <dbReference type="EMBL" id="CAL1605584.1"/>
    </source>
</evidence>
<comment type="function">
    <text evidence="16">Glutamine--tRNA ligase. Plays a critical role in brain development.</text>
</comment>
<evidence type="ECO:0000256" key="13">
    <source>
        <dbReference type="ARBA" id="ARBA00023146"/>
    </source>
</evidence>
<evidence type="ECO:0000256" key="5">
    <source>
        <dbReference type="ARBA" id="ARBA00022499"/>
    </source>
</evidence>
<dbReference type="Gene3D" id="1.10.8.1290">
    <property type="entry name" value="Glutaminyl-tRNA synthetase, non-specific RNA binding region part 1, domain 1"/>
    <property type="match status" value="1"/>
</dbReference>
<dbReference type="InterPro" id="IPR007638">
    <property type="entry name" value="Gln-tRNA-synth_Ib_RNA-bd_2"/>
</dbReference>
<dbReference type="InterPro" id="IPR049437">
    <property type="entry name" value="tRNA-synt_1c_C2"/>
</dbReference>
<dbReference type="NCBIfam" id="TIGR00440">
    <property type="entry name" value="glnS"/>
    <property type="match status" value="1"/>
</dbReference>
<dbReference type="PRINTS" id="PR00987">
    <property type="entry name" value="TRNASYNTHGLU"/>
</dbReference>
<sequence length="1403" mass="158616">MADALTLFTSIGLSEQKAKETLKNEALSGALKDAIGQAQKAHGGSVDKAIGILLYSMASRLKDTKRLSFLTEMIAHRRITTELQLAAALEFVKSNPKDPINQKQFEEDCGLGVIITPEQIEEAVESVIKKHKEQLLKDRYRFNMGLLMGDARSALKWADGKVIKNEVDMQVLHLLGPKTESDLEKKPKAPKAKADNDVKVKKEEASVNGDAAFEGKSLMEQLRGEALKFHKPGENFTTEGYVVTPNTMELLKKHLEFTKGQIRTRFPPEPNGILHIGHAKAINFNFGYAKANSGICFLRYDDTNPEKEEEKYFTAIKDMVEWLGYKPYAVTHASDNFQKLYDLAVELIRRGHAYICHQKGEELKGHNPPPSPWRDRPIEESLVLFERMKKGLFAEGEATLRMKMVMEDGKSDPVAYRIKYTPHHRTGDEWCIYPTYDYTHCLCDSIENITHSLCTKEFQARRSSYYWLCNALDVYCPVQWEYGRLNLTYTVVSKRKIIKLVETGVVRDWDDPRLFTLTALRRRGFPAEAINNFCARVGVTVSQTTTEPHLLESCVREVLNEAAPRVMAVLEPLKVTITNLPEDFRLDVTVPDFPANEARGSHKVPFTRTVYIEQSDFREVMEKGYKRLTPEQPVGLRHAGYIINTQKVIKDAQGNVVELEVTCSSSVSAEANQKPKAFIHWVSEPLTCEVRLYERLFLHKHPEDSSEVPGGFLTDINPNSLQTISSAFLDTSVKGAKVFDKFQFERVGYFSLDPDSTSDKLVFNRTSHSKRVAVYCLRVMNNSLDGTGSYEELVRQKARSIPQHRMKEFLESLANKGPDALQEFTQHSDVATTTTMVYQQDTNCIYTDSTEVAGSLLELACPVQVQVQSQQQQIQEVTSQQQNVQVQGTEQIVQVQIAQQQGQMLGQVLQVPTGSHQQLQGFTTAQLIQPGELTEEQHQQLQAQLAAAVAGGQQIQIQTVGALSPTQQDNDRRILGTTVATSQGAGVLQPAKKRKVDMPITVSYALPGQQVATVLAIPQGQGQQQSYVSLRPDLLTLMNGNIHIPVAVQGYSNTQSLIWDPQQQVLHTQGLTGHEAQQLQTVAVAEVDGQQQVHVQELLLPATLKPEEGLEVWRLWAQRKNADLEKSDSNKLAPIGRRQALRFQEDLVSCAVAELCLGLSYMTTEARGMEGESYEADVIYYVFLCMQKYLFDNGRVDDIFSDQYYARFSQSLHQILEPWRPTVHQLGYVIPSHVTEEMLWECKQLGAHSPSTLLTTLMFFNTKYFHLKTIDQHLRVAFSKVLRHTRKSHSNPKDKTTSIRFLRATERFIGQKVTDDMYCEQVEDPDNPLRCPIKLYDFYLFKCPQSAKGRNDTFYLTPEPVVAPNSPIWYSTQPIPKEHLEQMLARILVVREIQEAIALSEHQ</sequence>
<organism evidence="27 28">
    <name type="scientific">Knipowitschia caucasica</name>
    <name type="common">Caucasian dwarf goby</name>
    <name type="synonym">Pomatoschistus caucasicus</name>
    <dbReference type="NCBI Taxonomy" id="637954"/>
    <lineage>
        <taxon>Eukaryota</taxon>
        <taxon>Metazoa</taxon>
        <taxon>Chordata</taxon>
        <taxon>Craniata</taxon>
        <taxon>Vertebrata</taxon>
        <taxon>Euteleostomi</taxon>
        <taxon>Actinopterygii</taxon>
        <taxon>Neopterygii</taxon>
        <taxon>Teleostei</taxon>
        <taxon>Neoteleostei</taxon>
        <taxon>Acanthomorphata</taxon>
        <taxon>Gobiaria</taxon>
        <taxon>Gobiiformes</taxon>
        <taxon>Gobioidei</taxon>
        <taxon>Gobiidae</taxon>
        <taxon>Gobiinae</taxon>
        <taxon>Knipowitschia</taxon>
    </lineage>
</organism>
<protein>
    <recommendedName>
        <fullName evidence="18">Glutamine--tRNA ligase</fullName>
        <ecNumber evidence="3">6.1.1.18</ecNumber>
    </recommendedName>
    <alternativeName>
        <fullName evidence="14">Glutaminyl-tRNA synthetase</fullName>
    </alternativeName>
</protein>
<dbReference type="Pfam" id="PF25561">
    <property type="entry name" value="QRICH1"/>
    <property type="match status" value="1"/>
</dbReference>
<dbReference type="InterPro" id="IPR057926">
    <property type="entry name" value="QRICH1_dom"/>
</dbReference>
<dbReference type="EMBL" id="OZ035827">
    <property type="protein sequence ID" value="CAL1605584.1"/>
    <property type="molecule type" value="Genomic_DNA"/>
</dbReference>
<evidence type="ECO:0000256" key="4">
    <source>
        <dbReference type="ARBA" id="ARBA00022490"/>
    </source>
</evidence>
<dbReference type="FunFam" id="1.10.10.2420:FF:000001">
    <property type="entry name" value="Glutamine--tRNA ligase cytoplasmic"/>
    <property type="match status" value="1"/>
</dbReference>
<evidence type="ECO:0000256" key="17">
    <source>
        <dbReference type="ARBA" id="ARBA00062609"/>
    </source>
</evidence>
<evidence type="ECO:0000259" key="20">
    <source>
        <dbReference type="Pfam" id="PF00749"/>
    </source>
</evidence>
<dbReference type="FunFam" id="1.10.1160.10:FF:000001">
    <property type="entry name" value="Glutamine--tRNA ligase"/>
    <property type="match status" value="1"/>
</dbReference>
<dbReference type="InterPro" id="IPR011035">
    <property type="entry name" value="Ribosomal_bL25/Gln-tRNA_synth"/>
</dbReference>
<keyword evidence="6" id="KW-0597">Phosphoprotein</keyword>
<evidence type="ECO:0000259" key="24">
    <source>
        <dbReference type="Pfam" id="PF12012"/>
    </source>
</evidence>
<comment type="similarity">
    <text evidence="2">Belongs to the class-I aminoacyl-tRNA synthetase family.</text>
</comment>
<comment type="catalytic activity">
    <reaction evidence="15">
        <text>tRNA(Gln) + L-glutamine + ATP = L-glutaminyl-tRNA(Gln) + AMP + diphosphate</text>
        <dbReference type="Rhea" id="RHEA:20121"/>
        <dbReference type="Rhea" id="RHEA-COMP:9662"/>
        <dbReference type="Rhea" id="RHEA-COMP:9681"/>
        <dbReference type="ChEBI" id="CHEBI:30616"/>
        <dbReference type="ChEBI" id="CHEBI:33019"/>
        <dbReference type="ChEBI" id="CHEBI:58359"/>
        <dbReference type="ChEBI" id="CHEBI:78442"/>
        <dbReference type="ChEBI" id="CHEBI:78521"/>
        <dbReference type="ChEBI" id="CHEBI:456215"/>
        <dbReference type="EC" id="6.1.1.18"/>
    </reaction>
</comment>
<dbReference type="Pfam" id="PF20974">
    <property type="entry name" value="tRNA-synt_1c_C2"/>
    <property type="match status" value="1"/>
</dbReference>
<dbReference type="InterPro" id="IPR020056">
    <property type="entry name" value="Rbsml_bL25/Gln-tRNA_synth_N"/>
</dbReference>
<keyword evidence="12" id="KW-0007">Acetylation</keyword>
<dbReference type="PROSITE" id="PS00178">
    <property type="entry name" value="AA_TRNA_LIGASE_I"/>
    <property type="match status" value="1"/>
</dbReference>
<keyword evidence="5" id="KW-1017">Isopeptide bond</keyword>
<keyword evidence="10" id="KW-0832">Ubl conjugation</keyword>
<keyword evidence="7" id="KW-0436">Ligase</keyword>
<dbReference type="InterPro" id="IPR001412">
    <property type="entry name" value="aa-tRNA-synth_I_CS"/>
</dbReference>
<comment type="subcellular location">
    <subcellularLocation>
        <location evidence="1">Cytoplasm</location>
        <location evidence="1">Cytosol</location>
    </subcellularLocation>
</comment>
<feature type="domain" description="Glutamyl/glutaminyl-tRNA synthetase class Ib catalytic" evidence="20">
    <location>
        <begin position="261"/>
        <end position="560"/>
    </location>
</feature>
<evidence type="ECO:0000256" key="8">
    <source>
        <dbReference type="ARBA" id="ARBA00022741"/>
    </source>
</evidence>
<feature type="domain" description="Glutaminyl-tRNA synthetase class Ib non-specific RNA-binding" evidence="22">
    <location>
        <begin position="163"/>
        <end position="252"/>
    </location>
</feature>
<dbReference type="InterPro" id="IPR042559">
    <property type="entry name" value="Gln-tRNA-synth_Ib_RNA-bd_N_2"/>
</dbReference>
<keyword evidence="4" id="KW-0963">Cytoplasm</keyword>
<dbReference type="FunFam" id="2.40.240.10:FF:000006">
    <property type="entry name" value="Putative glutamine--tRNA ligase"/>
    <property type="match status" value="1"/>
</dbReference>
<dbReference type="PANTHER" id="PTHR43097:SF4">
    <property type="entry name" value="GLUTAMINE--TRNA LIGASE"/>
    <property type="match status" value="1"/>
</dbReference>
<feature type="domain" description="ZMYM2-like/QRICH1 C-terminal" evidence="24">
    <location>
        <begin position="1231"/>
        <end position="1388"/>
    </location>
</feature>
<dbReference type="EC" id="6.1.1.18" evidence="3"/>
<dbReference type="Gene3D" id="1.10.10.2420">
    <property type="match status" value="1"/>
</dbReference>
<dbReference type="InterPro" id="IPR014729">
    <property type="entry name" value="Rossmann-like_a/b/a_fold"/>
</dbReference>
<gene>
    <name evidence="27" type="ORF">KC01_LOCUS32939</name>
</gene>
<dbReference type="Proteomes" id="UP001497482">
    <property type="component" value="Chromosome 5"/>
</dbReference>
<dbReference type="PANTHER" id="PTHR43097">
    <property type="entry name" value="GLUTAMINE-TRNA LIGASE"/>
    <property type="match status" value="1"/>
</dbReference>
<dbReference type="Pfam" id="PF12012">
    <property type="entry name" value="DUF3504"/>
    <property type="match status" value="1"/>
</dbReference>
<keyword evidence="9" id="KW-0067">ATP-binding</keyword>
<evidence type="ECO:0000256" key="2">
    <source>
        <dbReference type="ARBA" id="ARBA00005594"/>
    </source>
</evidence>
<dbReference type="InterPro" id="IPR000924">
    <property type="entry name" value="Glu/Gln-tRNA-synth"/>
</dbReference>
<evidence type="ECO:0000256" key="15">
    <source>
        <dbReference type="ARBA" id="ARBA00048270"/>
    </source>
</evidence>
<dbReference type="GO" id="GO:0017101">
    <property type="term" value="C:aminoacyl-tRNA synthetase multienzyme complex"/>
    <property type="evidence" value="ECO:0007669"/>
    <property type="project" value="TreeGrafter"/>
</dbReference>
<dbReference type="Gene3D" id="2.40.240.10">
    <property type="entry name" value="Ribosomal Protein L25, Chain P"/>
    <property type="match status" value="2"/>
</dbReference>
<evidence type="ECO:0000256" key="19">
    <source>
        <dbReference type="SAM" id="MobiDB-lite"/>
    </source>
</evidence>
<keyword evidence="8" id="KW-0547">Nucleotide-binding</keyword>
<evidence type="ECO:0000256" key="10">
    <source>
        <dbReference type="ARBA" id="ARBA00022843"/>
    </source>
</evidence>
<dbReference type="InterPro" id="IPR020059">
    <property type="entry name" value="Glu/Gln-tRNA-synth_Ib_codon-bd"/>
</dbReference>
<evidence type="ECO:0000256" key="18">
    <source>
        <dbReference type="ARBA" id="ARBA00073804"/>
    </source>
</evidence>
<dbReference type="FunFam" id="1.10.8.1290:FF:000001">
    <property type="entry name" value="Glutamine--tRNA ligase"/>
    <property type="match status" value="1"/>
</dbReference>
<dbReference type="Pfam" id="PF03950">
    <property type="entry name" value="tRNA-synt_1c_C"/>
    <property type="match status" value="1"/>
</dbReference>
<dbReference type="FunFam" id="3.90.800.10:FF:000001">
    <property type="entry name" value="Glutamine--tRNA ligase"/>
    <property type="match status" value="1"/>
</dbReference>
<accession>A0AAV2LWY7</accession>
<comment type="subunit">
    <text evidence="17">Monomer. Part of a multisubunit complex that groups tRNA ligases for Arg (RARS1), Asp (DARS1), Gln (QARS1), Ile (IARS1), Leu (LARS1), Lys (KARS1), Met (MARS1) the bifunctional ligase for Glu and Pro (EPRS1) and the auxiliary subunits AIMP1/p43, AIMP2/p38 and EEF1E1/p18. Interacts with RARS1. Part of a complex composed of RARS1, QARS1 and AIMP1.</text>
</comment>
<reference evidence="27 28" key="1">
    <citation type="submission" date="2024-04" db="EMBL/GenBank/DDBJ databases">
        <authorList>
            <person name="Waldvogel A.-M."/>
            <person name="Schoenle A."/>
        </authorList>
    </citation>
    <scope>NUCLEOTIDE SEQUENCE [LARGE SCALE GENOMIC DNA]</scope>
</reference>
<evidence type="ECO:0000259" key="26">
    <source>
        <dbReference type="Pfam" id="PF25561"/>
    </source>
</evidence>
<evidence type="ECO:0000256" key="1">
    <source>
        <dbReference type="ARBA" id="ARBA00004514"/>
    </source>
</evidence>
<evidence type="ECO:0000259" key="23">
    <source>
        <dbReference type="Pfam" id="PF04558"/>
    </source>
</evidence>
<dbReference type="Pfam" id="PF00749">
    <property type="entry name" value="tRNA-synt_1c"/>
    <property type="match status" value="1"/>
</dbReference>
<feature type="domain" description="Glutamyl/glutaminyl-tRNA synthetase class Ib anti-codon binding" evidence="21">
    <location>
        <begin position="563"/>
        <end position="663"/>
    </location>
</feature>
<evidence type="ECO:0000256" key="9">
    <source>
        <dbReference type="ARBA" id="ARBA00022840"/>
    </source>
</evidence>
<evidence type="ECO:0000256" key="6">
    <source>
        <dbReference type="ARBA" id="ARBA00022553"/>
    </source>
</evidence>
<dbReference type="InterPro" id="IPR007639">
    <property type="entry name" value="Gln-tRNA-synth_Ib_RNA-bd_N"/>
</dbReference>
<feature type="domain" description="QRICH1-like" evidence="26">
    <location>
        <begin position="1103"/>
        <end position="1219"/>
    </location>
</feature>
<evidence type="ECO:0000256" key="12">
    <source>
        <dbReference type="ARBA" id="ARBA00022990"/>
    </source>
</evidence>
<evidence type="ECO:0000256" key="14">
    <source>
        <dbReference type="ARBA" id="ARBA00030466"/>
    </source>
</evidence>
<dbReference type="InterPro" id="IPR042558">
    <property type="entry name" value="Gln-tRNA-synth_Ib_RNA-bd_N_1"/>
</dbReference>
<evidence type="ECO:0000256" key="16">
    <source>
        <dbReference type="ARBA" id="ARBA00058106"/>
    </source>
</evidence>
<dbReference type="InterPro" id="IPR050132">
    <property type="entry name" value="Gln/Glu-tRNA_Ligase"/>
</dbReference>
<evidence type="ECO:0000256" key="7">
    <source>
        <dbReference type="ARBA" id="ARBA00022598"/>
    </source>
</evidence>
<keyword evidence="13" id="KW-0030">Aminoacyl-tRNA synthetase</keyword>
<feature type="domain" description="Glutaminyl-tRNA synthetase class Ib non-specific RNA-binding" evidence="23">
    <location>
        <begin position="3"/>
        <end position="160"/>
    </location>
</feature>
<dbReference type="SUPFAM" id="SSF50715">
    <property type="entry name" value="Ribosomal protein L25-like"/>
    <property type="match status" value="1"/>
</dbReference>
<dbReference type="Pfam" id="PF04558">
    <property type="entry name" value="tRNA_synt_1c_R1"/>
    <property type="match status" value="1"/>
</dbReference>
<dbReference type="Pfam" id="PF04557">
    <property type="entry name" value="tRNA_synt_1c_R2"/>
    <property type="match status" value="1"/>
</dbReference>
<dbReference type="GO" id="GO:0006425">
    <property type="term" value="P:glutaminyl-tRNA aminoacylation"/>
    <property type="evidence" value="ECO:0007669"/>
    <property type="project" value="InterPro"/>
</dbReference>
<keyword evidence="11" id="KW-0648">Protein biosynthesis</keyword>
<dbReference type="InterPro" id="IPR020058">
    <property type="entry name" value="Glu/Gln-tRNA-synth_Ib_cat-dom"/>
</dbReference>
<dbReference type="GO" id="GO:0005829">
    <property type="term" value="C:cytosol"/>
    <property type="evidence" value="ECO:0007669"/>
    <property type="project" value="UniProtKB-SubCell"/>
</dbReference>
<feature type="domain" description="tRNA synthetases class I (E and Q) anti-codon binding" evidence="25">
    <location>
        <begin position="678"/>
        <end position="753"/>
    </location>
</feature>
<keyword evidence="28" id="KW-1185">Reference proteome</keyword>
<name>A0AAV2LWY7_KNICA</name>
<dbReference type="FunFam" id="3.40.50.620:FF:000049">
    <property type="entry name" value="Probable glutamine--tRNA ligase"/>
    <property type="match status" value="1"/>
</dbReference>
<dbReference type="InterPro" id="IPR021893">
    <property type="entry name" value="ZMYM2-like_C"/>
</dbReference>
<proteinExistence type="inferred from homology"/>
<dbReference type="CDD" id="cd00807">
    <property type="entry name" value="GlnRS_core"/>
    <property type="match status" value="1"/>
</dbReference>
<evidence type="ECO:0000259" key="25">
    <source>
        <dbReference type="Pfam" id="PF20974"/>
    </source>
</evidence>
<evidence type="ECO:0000256" key="3">
    <source>
        <dbReference type="ARBA" id="ARBA00012836"/>
    </source>
</evidence>
<feature type="region of interest" description="Disordered" evidence="19">
    <location>
        <begin position="181"/>
        <end position="201"/>
    </location>
</feature>
<dbReference type="SUPFAM" id="SSF52374">
    <property type="entry name" value="Nucleotidylyl transferase"/>
    <property type="match status" value="1"/>
</dbReference>
<dbReference type="GO" id="GO:0004819">
    <property type="term" value="F:glutamine-tRNA ligase activity"/>
    <property type="evidence" value="ECO:0007669"/>
    <property type="project" value="UniProtKB-EC"/>
</dbReference>
<dbReference type="InterPro" id="IPR004514">
    <property type="entry name" value="Gln-tRNA-synth"/>
</dbReference>